<dbReference type="EMBL" id="CAXITT010000385">
    <property type="protein sequence ID" value="CAL1540505.1"/>
    <property type="molecule type" value="Genomic_DNA"/>
</dbReference>
<dbReference type="AlphaFoldDB" id="A0AAV2I4U2"/>
<name>A0AAV2I4U2_LYMST</name>
<proteinExistence type="predicted"/>
<gene>
    <name evidence="2" type="ORF">GSLYS_00014154001</name>
</gene>
<protein>
    <submittedName>
        <fullName evidence="2">Uncharacterized protein</fullName>
    </submittedName>
</protein>
<keyword evidence="3" id="KW-1185">Reference proteome</keyword>
<comment type="caution">
    <text evidence="2">The sequence shown here is derived from an EMBL/GenBank/DDBJ whole genome shotgun (WGS) entry which is preliminary data.</text>
</comment>
<sequence>MGRAWMKLFTFFFKTTFCAYWYHQPFAVRHSLYTIVPTCTISHSLYTIVPTGTISHSLYTIVLTGTISHSLYTIVPTGTISHSLYTIVPTGTISHSLYTIVPTCTISHSLYTIYLPVPSAILCTPLKCYIKKWRQWGESRLLCPPPKLPLPGPTYRAAERHVGDAHSSGQPPHGLLTQVPHLGARALDQDPAWGPPQRGGTRSTRHYAFKQCTRSTFSGVGMEKIYVLISSPTHPGKASDAL</sequence>
<dbReference type="Proteomes" id="UP001497497">
    <property type="component" value="Unassembled WGS sequence"/>
</dbReference>
<evidence type="ECO:0000313" key="2">
    <source>
        <dbReference type="EMBL" id="CAL1540505.1"/>
    </source>
</evidence>
<reference evidence="2 3" key="1">
    <citation type="submission" date="2024-04" db="EMBL/GenBank/DDBJ databases">
        <authorList>
            <consortium name="Genoscope - CEA"/>
            <person name="William W."/>
        </authorList>
    </citation>
    <scope>NUCLEOTIDE SEQUENCE [LARGE SCALE GENOMIC DNA]</scope>
</reference>
<organism evidence="2 3">
    <name type="scientific">Lymnaea stagnalis</name>
    <name type="common">Great pond snail</name>
    <name type="synonym">Helix stagnalis</name>
    <dbReference type="NCBI Taxonomy" id="6523"/>
    <lineage>
        <taxon>Eukaryota</taxon>
        <taxon>Metazoa</taxon>
        <taxon>Spiralia</taxon>
        <taxon>Lophotrochozoa</taxon>
        <taxon>Mollusca</taxon>
        <taxon>Gastropoda</taxon>
        <taxon>Heterobranchia</taxon>
        <taxon>Euthyneura</taxon>
        <taxon>Panpulmonata</taxon>
        <taxon>Hygrophila</taxon>
        <taxon>Lymnaeoidea</taxon>
        <taxon>Lymnaeidae</taxon>
        <taxon>Lymnaea</taxon>
    </lineage>
</organism>
<feature type="chain" id="PRO_5043909533" evidence="1">
    <location>
        <begin position="19"/>
        <end position="242"/>
    </location>
</feature>
<feature type="signal peptide" evidence="1">
    <location>
        <begin position="1"/>
        <end position="18"/>
    </location>
</feature>
<accession>A0AAV2I4U2</accession>
<keyword evidence="1" id="KW-0732">Signal</keyword>
<evidence type="ECO:0000256" key="1">
    <source>
        <dbReference type="SAM" id="SignalP"/>
    </source>
</evidence>
<evidence type="ECO:0000313" key="3">
    <source>
        <dbReference type="Proteomes" id="UP001497497"/>
    </source>
</evidence>